<reference evidence="1" key="1">
    <citation type="submission" date="2023-03" db="EMBL/GenBank/DDBJ databases">
        <title>Chitinimonas shenzhenensis gen. nov., sp. nov., a novel member of family Burkholderiaceae isolated from activated sludge collected in Shen Zhen, China.</title>
        <authorList>
            <person name="Wang X."/>
        </authorList>
    </citation>
    <scope>NUCLEOTIDE SEQUENCE</scope>
    <source>
        <strain evidence="1">DQS-5</strain>
    </source>
</reference>
<dbReference type="Proteomes" id="UP001172778">
    <property type="component" value="Unassembled WGS sequence"/>
</dbReference>
<sequence>MGAKEELLQNLSRLDASGGIQRIHTALTSAGLKFKGPSNSQTLLYYFRNGGREIGVAAMRGSPSLLSFPRAFWYGRSSLAIALSRASSFYIEPDGPVSSSQYSAGQLRITTASIETLLSIVNEIIIPEARTSGA</sequence>
<protein>
    <submittedName>
        <fullName evidence="1">Uncharacterized protein</fullName>
    </submittedName>
</protein>
<organism evidence="1 2">
    <name type="scientific">Parachitinimonas caeni</name>
    <dbReference type="NCBI Taxonomy" id="3031301"/>
    <lineage>
        <taxon>Bacteria</taxon>
        <taxon>Pseudomonadati</taxon>
        <taxon>Pseudomonadota</taxon>
        <taxon>Betaproteobacteria</taxon>
        <taxon>Neisseriales</taxon>
        <taxon>Chitinibacteraceae</taxon>
        <taxon>Parachitinimonas</taxon>
    </lineage>
</organism>
<dbReference type="EMBL" id="JARRAF010000033">
    <property type="protein sequence ID" value="MDK2126220.1"/>
    <property type="molecule type" value="Genomic_DNA"/>
</dbReference>
<proteinExistence type="predicted"/>
<gene>
    <name evidence="1" type="ORF">PZA18_19430</name>
</gene>
<comment type="caution">
    <text evidence="1">The sequence shown here is derived from an EMBL/GenBank/DDBJ whole genome shotgun (WGS) entry which is preliminary data.</text>
</comment>
<name>A0ABT7E480_9NEIS</name>
<accession>A0ABT7E480</accession>
<dbReference type="RefSeq" id="WP_284102539.1">
    <property type="nucleotide sequence ID" value="NZ_JARRAF010000033.1"/>
</dbReference>
<keyword evidence="2" id="KW-1185">Reference proteome</keyword>
<evidence type="ECO:0000313" key="2">
    <source>
        <dbReference type="Proteomes" id="UP001172778"/>
    </source>
</evidence>
<evidence type="ECO:0000313" key="1">
    <source>
        <dbReference type="EMBL" id="MDK2126220.1"/>
    </source>
</evidence>